<dbReference type="GO" id="GO:0097063">
    <property type="term" value="F:cadmium ion sensor activity"/>
    <property type="evidence" value="ECO:0007669"/>
    <property type="project" value="TreeGrafter"/>
</dbReference>
<dbReference type="PANTHER" id="PTHR39168:SF1">
    <property type="entry name" value="TRANSCRIPTIONAL REGULATORY PROTEIN"/>
    <property type="match status" value="1"/>
</dbReference>
<keyword evidence="3" id="KW-1185">Reference proteome</keyword>
<dbReference type="AlphaFoldDB" id="A0A4Z0CC07"/>
<dbReference type="PROSITE" id="PS50987">
    <property type="entry name" value="HTH_ARSR_2"/>
    <property type="match status" value="1"/>
</dbReference>
<dbReference type="GO" id="GO:0003700">
    <property type="term" value="F:DNA-binding transcription factor activity"/>
    <property type="evidence" value="ECO:0007669"/>
    <property type="project" value="InterPro"/>
</dbReference>
<dbReference type="InterPro" id="IPR036390">
    <property type="entry name" value="WH_DNA-bd_sf"/>
</dbReference>
<dbReference type="InterPro" id="IPR001845">
    <property type="entry name" value="HTH_ArsR_DNA-bd_dom"/>
</dbReference>
<evidence type="ECO:0000313" key="2">
    <source>
        <dbReference type="EMBL" id="TFZ08911.1"/>
    </source>
</evidence>
<dbReference type="InterPro" id="IPR036388">
    <property type="entry name" value="WH-like_DNA-bd_sf"/>
</dbReference>
<dbReference type="GO" id="GO:0010288">
    <property type="term" value="P:response to lead ion"/>
    <property type="evidence" value="ECO:0007669"/>
    <property type="project" value="TreeGrafter"/>
</dbReference>
<dbReference type="RefSeq" id="WP_135248996.1">
    <property type="nucleotide sequence ID" value="NZ_SMLK01000001.1"/>
</dbReference>
<dbReference type="InterPro" id="IPR052543">
    <property type="entry name" value="HTH_Metal-responsive_Reg"/>
</dbReference>
<dbReference type="CDD" id="cd00090">
    <property type="entry name" value="HTH_ARSR"/>
    <property type="match status" value="1"/>
</dbReference>
<reference evidence="2 3" key="1">
    <citation type="submission" date="2019-03" db="EMBL/GenBank/DDBJ databases">
        <title>Ramlibacter sp. 18x22-1, whole genome shotgun sequence.</title>
        <authorList>
            <person name="Zhang X."/>
            <person name="Feng G."/>
            <person name="Zhu H."/>
        </authorList>
    </citation>
    <scope>NUCLEOTIDE SEQUENCE [LARGE SCALE GENOMIC DNA]</scope>
    <source>
        <strain evidence="2 3">18x22-1</strain>
    </source>
</reference>
<dbReference type="SMART" id="SM00418">
    <property type="entry name" value="HTH_ARSR"/>
    <property type="match status" value="1"/>
</dbReference>
<dbReference type="PRINTS" id="PR00778">
    <property type="entry name" value="HTHARSR"/>
</dbReference>
<dbReference type="GO" id="GO:0003677">
    <property type="term" value="F:DNA binding"/>
    <property type="evidence" value="ECO:0007669"/>
    <property type="project" value="TreeGrafter"/>
</dbReference>
<feature type="domain" description="HTH arsR-type" evidence="1">
    <location>
        <begin position="1"/>
        <end position="93"/>
    </location>
</feature>
<dbReference type="PANTHER" id="PTHR39168">
    <property type="entry name" value="TRANSCRIPTIONAL REGULATOR-RELATED"/>
    <property type="match status" value="1"/>
</dbReference>
<dbReference type="Gene3D" id="1.10.10.10">
    <property type="entry name" value="Winged helix-like DNA-binding domain superfamily/Winged helix DNA-binding domain"/>
    <property type="match status" value="1"/>
</dbReference>
<dbReference type="Proteomes" id="UP000297839">
    <property type="component" value="Unassembled WGS sequence"/>
</dbReference>
<sequence>MNTNQIARVASLVGEPARTGMLVALMDGRALTANELAGAGNVSAATASRHLALLVESGLLRVEKQGRHRYHRLASPDVARVLEGIMQLASQSQPASRRIATGPRDASMRLARTCYDHLAGGIAVAIAERLVEDGAVVVEEDTAVVTDRAGAVLEGLGLKSAVVHAAGEGRRPPCRPCLDWGERRMHLAGRLGALICSHCLQMGWLLQKPGTRALELTPRGAATLRDWLGTERWSKLTVNPST</sequence>
<comment type="caution">
    <text evidence="2">The sequence shown here is derived from an EMBL/GenBank/DDBJ whole genome shotgun (WGS) entry which is preliminary data.</text>
</comment>
<dbReference type="EMBL" id="SMLK01000001">
    <property type="protein sequence ID" value="TFZ08911.1"/>
    <property type="molecule type" value="Genomic_DNA"/>
</dbReference>
<evidence type="ECO:0000259" key="1">
    <source>
        <dbReference type="PROSITE" id="PS50987"/>
    </source>
</evidence>
<evidence type="ECO:0000313" key="3">
    <source>
        <dbReference type="Proteomes" id="UP000297839"/>
    </source>
</evidence>
<dbReference type="InterPro" id="IPR011991">
    <property type="entry name" value="ArsR-like_HTH"/>
</dbReference>
<dbReference type="OrthoDB" id="9797716at2"/>
<dbReference type="Pfam" id="PF12840">
    <property type="entry name" value="HTH_20"/>
    <property type="match status" value="1"/>
</dbReference>
<dbReference type="SUPFAM" id="SSF46785">
    <property type="entry name" value="Winged helix' DNA-binding domain"/>
    <property type="match status" value="1"/>
</dbReference>
<proteinExistence type="predicted"/>
<protein>
    <submittedName>
        <fullName evidence="2">Transcriptional regulator</fullName>
    </submittedName>
</protein>
<organism evidence="2 3">
    <name type="scientific">Ramlibacter humi</name>
    <dbReference type="NCBI Taxonomy" id="2530451"/>
    <lineage>
        <taxon>Bacteria</taxon>
        <taxon>Pseudomonadati</taxon>
        <taxon>Pseudomonadota</taxon>
        <taxon>Betaproteobacteria</taxon>
        <taxon>Burkholderiales</taxon>
        <taxon>Comamonadaceae</taxon>
        <taxon>Ramlibacter</taxon>
    </lineage>
</organism>
<gene>
    <name evidence="2" type="ORF">EZ216_07145</name>
</gene>
<name>A0A4Z0CC07_9BURK</name>
<accession>A0A4Z0CC07</accession>
<dbReference type="GO" id="GO:0046686">
    <property type="term" value="P:response to cadmium ion"/>
    <property type="evidence" value="ECO:0007669"/>
    <property type="project" value="TreeGrafter"/>
</dbReference>
<dbReference type="GO" id="GO:0032791">
    <property type="term" value="F:lead ion binding"/>
    <property type="evidence" value="ECO:0007669"/>
    <property type="project" value="TreeGrafter"/>
</dbReference>